<dbReference type="OrthoDB" id="10254686at2759"/>
<evidence type="ECO:0000313" key="1">
    <source>
        <dbReference type="EMBL" id="CAF1282314.1"/>
    </source>
</evidence>
<reference evidence="1" key="1">
    <citation type="submission" date="2021-02" db="EMBL/GenBank/DDBJ databases">
        <authorList>
            <person name="Nowell W R."/>
        </authorList>
    </citation>
    <scope>NUCLEOTIDE SEQUENCE</scope>
</reference>
<gene>
    <name evidence="1" type="ORF">RFH988_LOCUS28768</name>
</gene>
<dbReference type="Gene3D" id="2.60.40.340">
    <property type="entry name" value="Rel homology domain (RHD), DNA-binding domain"/>
    <property type="match status" value="1"/>
</dbReference>
<dbReference type="InterPro" id="IPR037059">
    <property type="entry name" value="RHD_DNA_bind_dom_sf"/>
</dbReference>
<dbReference type="AlphaFoldDB" id="A0A815C512"/>
<protein>
    <recommendedName>
        <fullName evidence="3">RHD domain-containing protein</fullName>
    </recommendedName>
</protein>
<dbReference type="EMBL" id="CAJNOO010002596">
    <property type="protein sequence ID" value="CAF1282314.1"/>
    <property type="molecule type" value="Genomic_DNA"/>
</dbReference>
<dbReference type="InterPro" id="IPR008967">
    <property type="entry name" value="p53-like_TF_DNA-bd_sf"/>
</dbReference>
<dbReference type="CDD" id="cd00102">
    <property type="entry name" value="IPT"/>
    <property type="match status" value="1"/>
</dbReference>
<dbReference type="Proteomes" id="UP000663882">
    <property type="component" value="Unassembled WGS sequence"/>
</dbReference>
<comment type="caution">
    <text evidence="1">The sequence shown here is derived from an EMBL/GenBank/DDBJ whole genome shotgun (WGS) entry which is preliminary data.</text>
</comment>
<organism evidence="1 2">
    <name type="scientific">Rotaria sordida</name>
    <dbReference type="NCBI Taxonomy" id="392033"/>
    <lineage>
        <taxon>Eukaryota</taxon>
        <taxon>Metazoa</taxon>
        <taxon>Spiralia</taxon>
        <taxon>Gnathifera</taxon>
        <taxon>Rotifera</taxon>
        <taxon>Eurotatoria</taxon>
        <taxon>Bdelloidea</taxon>
        <taxon>Philodinida</taxon>
        <taxon>Philodinidae</taxon>
        <taxon>Rotaria</taxon>
    </lineage>
</organism>
<evidence type="ECO:0008006" key="3">
    <source>
        <dbReference type="Google" id="ProtNLM"/>
    </source>
</evidence>
<dbReference type="SUPFAM" id="SSF49417">
    <property type="entry name" value="p53-like transcription factors"/>
    <property type="match status" value="1"/>
</dbReference>
<dbReference type="GO" id="GO:0003677">
    <property type="term" value="F:DNA binding"/>
    <property type="evidence" value="ECO:0007669"/>
    <property type="project" value="InterPro"/>
</dbReference>
<dbReference type="GO" id="GO:0003700">
    <property type="term" value="F:DNA-binding transcription factor activity"/>
    <property type="evidence" value="ECO:0007669"/>
    <property type="project" value="InterPro"/>
</dbReference>
<evidence type="ECO:0000313" key="2">
    <source>
        <dbReference type="Proteomes" id="UP000663882"/>
    </source>
</evidence>
<proteinExistence type="predicted"/>
<name>A0A815C512_9BILA</name>
<accession>A0A815C512</accession>
<sequence>MAQLNVPLRIIAQPKASYRERYSCEIGDRNRSQRYIHAENNSNHLNYPTIEIPKQWNSQRLYIRVTLVTVCSEQVPVTYIHPYPIDTSELNVIKDIERNTLYFPILEEELNQDRKSFRIIRKKLTQHELRNYGQLCPLNKDEKDILCTDNPLDVRRIIDIYQLGKSQLLFSLAELVHDDLLPSIYDETSIYSHIMTANTTTHINNNKSFVRCVPTKGHWNGGDDILMIIPKLDKRKICQVYFGCSSLNKKRRIHFEFVDMKTITFTTPPCPIQSTGNQSIEIPIVVSQSDVEIARVNFLYQSYNQCSNCNIGAMFDCFNSSNSDEQSSSLDFCSDEIDIFSVCS</sequence>